<name>A0A6A4GDA9_9AGAR</name>
<proteinExistence type="predicted"/>
<sequence>MVSDKLAAYEPPKQDRSVLIYRRLPEEWAEILHEWVCKSRKHFLSFLESITPQLGA</sequence>
<dbReference type="EMBL" id="ML770423">
    <property type="protein sequence ID" value="KAE9383532.1"/>
    <property type="molecule type" value="Genomic_DNA"/>
</dbReference>
<protein>
    <submittedName>
        <fullName evidence="1">Uncharacterized protein</fullName>
    </submittedName>
</protein>
<evidence type="ECO:0000313" key="1">
    <source>
        <dbReference type="EMBL" id="KAE9383532.1"/>
    </source>
</evidence>
<evidence type="ECO:0000313" key="2">
    <source>
        <dbReference type="Proteomes" id="UP000799118"/>
    </source>
</evidence>
<dbReference type="AlphaFoldDB" id="A0A6A4GDA9"/>
<keyword evidence="2" id="KW-1185">Reference proteome</keyword>
<organism evidence="1 2">
    <name type="scientific">Gymnopus androsaceus JB14</name>
    <dbReference type="NCBI Taxonomy" id="1447944"/>
    <lineage>
        <taxon>Eukaryota</taxon>
        <taxon>Fungi</taxon>
        <taxon>Dikarya</taxon>
        <taxon>Basidiomycota</taxon>
        <taxon>Agaricomycotina</taxon>
        <taxon>Agaricomycetes</taxon>
        <taxon>Agaricomycetidae</taxon>
        <taxon>Agaricales</taxon>
        <taxon>Marasmiineae</taxon>
        <taxon>Omphalotaceae</taxon>
        <taxon>Gymnopus</taxon>
    </lineage>
</organism>
<dbReference type="Proteomes" id="UP000799118">
    <property type="component" value="Unassembled WGS sequence"/>
</dbReference>
<gene>
    <name evidence="1" type="ORF">BT96DRAFT_929740</name>
</gene>
<reference evidence="1" key="1">
    <citation type="journal article" date="2019" name="Environ. Microbiol.">
        <title>Fungal ecological strategies reflected in gene transcription - a case study of two litter decomposers.</title>
        <authorList>
            <person name="Barbi F."/>
            <person name="Kohler A."/>
            <person name="Barry K."/>
            <person name="Baskaran P."/>
            <person name="Daum C."/>
            <person name="Fauchery L."/>
            <person name="Ihrmark K."/>
            <person name="Kuo A."/>
            <person name="LaButti K."/>
            <person name="Lipzen A."/>
            <person name="Morin E."/>
            <person name="Grigoriev I.V."/>
            <person name="Henrissat B."/>
            <person name="Lindahl B."/>
            <person name="Martin F."/>
        </authorList>
    </citation>
    <scope>NUCLEOTIDE SEQUENCE</scope>
    <source>
        <strain evidence="1">JB14</strain>
    </source>
</reference>
<accession>A0A6A4GDA9</accession>